<organism evidence="8 9">
    <name type="scientific">Lysinibacter cavernae</name>
    <dbReference type="NCBI Taxonomy" id="1640652"/>
    <lineage>
        <taxon>Bacteria</taxon>
        <taxon>Bacillati</taxon>
        <taxon>Actinomycetota</taxon>
        <taxon>Actinomycetes</taxon>
        <taxon>Micrococcales</taxon>
        <taxon>Microbacteriaceae</taxon>
        <taxon>Lysinibacter</taxon>
    </lineage>
</organism>
<dbReference type="FunFam" id="3.30.1180.20:FF:000001">
    <property type="entry name" value="Dihydroxyacetone kinase 1"/>
    <property type="match status" value="1"/>
</dbReference>
<dbReference type="FunFam" id="3.40.50.10440:FF:000001">
    <property type="entry name" value="Dihydroxyacetone kinase, DhaK subunit"/>
    <property type="match status" value="1"/>
</dbReference>
<comment type="caution">
    <text evidence="8">The sequence shown here is derived from an EMBL/GenBank/DDBJ whole genome shotgun (WGS) entry which is preliminary data.</text>
</comment>
<dbReference type="PROSITE" id="PS51480">
    <property type="entry name" value="DHAL"/>
    <property type="match status" value="1"/>
</dbReference>
<dbReference type="GO" id="GO:0004371">
    <property type="term" value="F:glycerone kinase activity"/>
    <property type="evidence" value="ECO:0007669"/>
    <property type="project" value="UniProtKB-EC"/>
</dbReference>
<dbReference type="AlphaFoldDB" id="A0A7X5R3H1"/>
<dbReference type="SMART" id="SM01120">
    <property type="entry name" value="Dak2"/>
    <property type="match status" value="1"/>
</dbReference>
<sequence>MQKLINHVDQTVRETLEGLVMATDGVALLGSSLTVIRSDADARRDSRVAILSGGGAGHEPAHAGYVGSGLLTAAVSGDVFTSPSTDAVYDAVMSVGGEAGVLLVVKNYTGDILNFGLAAQLAAADGVPVRTVVVRDDVALINLHGDEARRGLAGTVLVHKVAGAVAEAGGSLDDVADAAQAAADGLWTMGVGLGPCTVPAAGTPNFTFEGAQMELGLGIHGEAGVTRTDLAPADEVVETLLDSITAAGDFGKDSRVALLVNGLGATPSMELSIVTRAALNSLAERGIVVERVWTGNFLTALDMPGCSLTLLSVDNNRLALLDAPARSAAWVQAVAPASLAERVLEANVRPRTSSGNRVDASANSAPTTDADRAAASTAAALLEAACAALLDAEHLLTEMDQIVGDGDLGISLARGAKAIRAEVLPGAADRSAAETLRLVSTTLSRVIGGTSGPLYASLLLGAARTLGQGDASEARLAEAFSTAVGYVTNLGGATVGDRTMMDALIPAAEAFASSIHDGASTSTALASATRAAVAGAESTAAMTALKGRSRYLGERAVGTADPGAQAVAIWLAAVSAELNSRG</sequence>
<reference evidence="8 9" key="1">
    <citation type="submission" date="2020-02" db="EMBL/GenBank/DDBJ databases">
        <title>Sequencing the genomes of 1000 actinobacteria strains.</title>
        <authorList>
            <person name="Klenk H.-P."/>
        </authorList>
    </citation>
    <scope>NUCLEOTIDE SEQUENCE [LARGE SCALE GENOMIC DNA]</scope>
    <source>
        <strain evidence="8 9">DSM 27960</strain>
    </source>
</reference>
<dbReference type="GO" id="GO:0005829">
    <property type="term" value="C:cytosol"/>
    <property type="evidence" value="ECO:0007669"/>
    <property type="project" value="TreeGrafter"/>
</dbReference>
<evidence type="ECO:0000259" key="7">
    <source>
        <dbReference type="PROSITE" id="PS51481"/>
    </source>
</evidence>
<evidence type="ECO:0000256" key="4">
    <source>
        <dbReference type="ARBA" id="ARBA00022840"/>
    </source>
</evidence>
<dbReference type="Proteomes" id="UP000541033">
    <property type="component" value="Unassembled WGS sequence"/>
</dbReference>
<evidence type="ECO:0000256" key="1">
    <source>
        <dbReference type="ARBA" id="ARBA00022679"/>
    </source>
</evidence>
<dbReference type="PANTHER" id="PTHR28629">
    <property type="entry name" value="TRIOKINASE/FMN CYCLASE"/>
    <property type="match status" value="1"/>
</dbReference>
<name>A0A7X5R3H1_9MICO</name>
<keyword evidence="2" id="KW-0547">Nucleotide-binding</keyword>
<feature type="domain" description="DhaK" evidence="7">
    <location>
        <begin position="7"/>
        <end position="330"/>
    </location>
</feature>
<accession>A0A7X5R3H1</accession>
<dbReference type="GO" id="GO:0005524">
    <property type="term" value="F:ATP binding"/>
    <property type="evidence" value="ECO:0007669"/>
    <property type="project" value="UniProtKB-KW"/>
</dbReference>
<proteinExistence type="predicted"/>
<dbReference type="InterPro" id="IPR036117">
    <property type="entry name" value="DhaL_dom_sf"/>
</dbReference>
<gene>
    <name evidence="8" type="ORF">FHX76_002827</name>
</gene>
<evidence type="ECO:0000313" key="9">
    <source>
        <dbReference type="Proteomes" id="UP000541033"/>
    </source>
</evidence>
<evidence type="ECO:0000259" key="6">
    <source>
        <dbReference type="PROSITE" id="PS51480"/>
    </source>
</evidence>
<dbReference type="Gene3D" id="3.40.50.10440">
    <property type="entry name" value="Dihydroxyacetone kinase, domain 1"/>
    <property type="match status" value="1"/>
</dbReference>
<feature type="region of interest" description="Disordered" evidence="5">
    <location>
        <begin position="350"/>
        <end position="369"/>
    </location>
</feature>
<dbReference type="Gene3D" id="3.30.1180.20">
    <property type="entry name" value="Dihydroxyacetone kinase, domain 2"/>
    <property type="match status" value="1"/>
</dbReference>
<evidence type="ECO:0000256" key="2">
    <source>
        <dbReference type="ARBA" id="ARBA00022741"/>
    </source>
</evidence>
<evidence type="ECO:0000256" key="5">
    <source>
        <dbReference type="SAM" id="MobiDB-lite"/>
    </source>
</evidence>
<keyword evidence="4" id="KW-0067">ATP-binding</keyword>
<dbReference type="InterPro" id="IPR050861">
    <property type="entry name" value="Dihydroxyacetone_Kinase"/>
</dbReference>
<dbReference type="EMBL" id="JAAMOX010000002">
    <property type="protein sequence ID" value="NIH54931.1"/>
    <property type="molecule type" value="Genomic_DNA"/>
</dbReference>
<evidence type="ECO:0000256" key="3">
    <source>
        <dbReference type="ARBA" id="ARBA00022777"/>
    </source>
</evidence>
<dbReference type="PANTHER" id="PTHR28629:SF4">
    <property type="entry name" value="TRIOKINASE_FMN CYCLASE"/>
    <property type="match status" value="1"/>
</dbReference>
<dbReference type="NCBIfam" id="NF011049">
    <property type="entry name" value="PRK14479.1"/>
    <property type="match status" value="1"/>
</dbReference>
<dbReference type="PROSITE" id="PS51481">
    <property type="entry name" value="DHAK"/>
    <property type="match status" value="1"/>
</dbReference>
<dbReference type="Pfam" id="PF02733">
    <property type="entry name" value="Dak1"/>
    <property type="match status" value="1"/>
</dbReference>
<keyword evidence="9" id="KW-1185">Reference proteome</keyword>
<protein>
    <submittedName>
        <fullName evidence="8">Dihydroxyacetone kinase</fullName>
        <ecNumber evidence="8">2.7.1.29</ecNumber>
    </submittedName>
</protein>
<dbReference type="Gene3D" id="1.25.40.340">
    <property type="match status" value="1"/>
</dbReference>
<dbReference type="RefSeq" id="WP_167151580.1">
    <property type="nucleotide sequence ID" value="NZ_JAAMOX010000002.1"/>
</dbReference>
<dbReference type="Pfam" id="PF02734">
    <property type="entry name" value="Dak2"/>
    <property type="match status" value="1"/>
</dbReference>
<feature type="domain" description="DhaL" evidence="6">
    <location>
        <begin position="376"/>
        <end position="576"/>
    </location>
</feature>
<dbReference type="FunFam" id="1.25.40.340:FF:000002">
    <property type="entry name" value="Dihydroxyacetone kinase, L subunit"/>
    <property type="match status" value="1"/>
</dbReference>
<keyword evidence="3 8" id="KW-0418">Kinase</keyword>
<dbReference type="InterPro" id="IPR004007">
    <property type="entry name" value="DhaL_dom"/>
</dbReference>
<dbReference type="SUPFAM" id="SSF82549">
    <property type="entry name" value="DAK1/DegV-like"/>
    <property type="match status" value="1"/>
</dbReference>
<feature type="compositionally biased region" description="Polar residues" evidence="5">
    <location>
        <begin position="350"/>
        <end position="364"/>
    </location>
</feature>
<keyword evidence="1 8" id="KW-0808">Transferase</keyword>
<dbReference type="SUPFAM" id="SSF101473">
    <property type="entry name" value="DhaL-like"/>
    <property type="match status" value="1"/>
</dbReference>
<dbReference type="GO" id="GO:0019563">
    <property type="term" value="P:glycerol catabolic process"/>
    <property type="evidence" value="ECO:0007669"/>
    <property type="project" value="TreeGrafter"/>
</dbReference>
<dbReference type="InterPro" id="IPR004006">
    <property type="entry name" value="DhaK_dom"/>
</dbReference>
<evidence type="ECO:0000313" key="8">
    <source>
        <dbReference type="EMBL" id="NIH54931.1"/>
    </source>
</evidence>
<dbReference type="EC" id="2.7.1.29" evidence="8"/>